<evidence type="ECO:0000256" key="3">
    <source>
        <dbReference type="ARBA" id="ARBA00022525"/>
    </source>
</evidence>
<evidence type="ECO:0000256" key="5">
    <source>
        <dbReference type="ARBA" id="ARBA00023157"/>
    </source>
</evidence>
<comment type="caution">
    <text evidence="9">The sequence shown here is derived from an EMBL/GenBank/DDBJ whole genome shotgun (WGS) entry which is preliminary data.</text>
</comment>
<dbReference type="SMART" id="SM00204">
    <property type="entry name" value="TGFB"/>
    <property type="match status" value="1"/>
</dbReference>
<dbReference type="InterPro" id="IPR001839">
    <property type="entry name" value="TGF-b_C"/>
</dbReference>
<sequence length="421" mass="48101">MNVKWLLLYSAYVVWAVEDDATDVIQETIRYLLDFSEIPNANSSAPSFRASHRTAATMQNIYETFVEDDGSDDGNVVRGIDPALGKLDGHEVLIFDITGLEKEQIMRGELHFYLRRRDATKPGRAKQLRAKSLCINEYCSENQQLQTIRVTVEKVIWDATKPLAEANALGANQLVVRVTRRDIRMRRYAEIVRKCSPFLLVYSKGENTIDAEQIQKRVDGSRRRRREHGYFSYKTATETTSEASSTTTQKLSEDMKIFRRHFMENTGQSRKKIRGRRNRSLENDVWNGFGEGSVDEEKQPVKIEKSNDVRVVLLEAEEKKEMCQKRGSMVDLRLLGWGRWVIAPATFEAGFCSGKCPNPLPKDTKPTNHAILQNLLQSSSVPAVCCSPDHIRSLTIFYRDELGRSTIRNFENMIVESCSCQ</sequence>
<dbReference type="Gene3D" id="2.10.90.10">
    <property type="entry name" value="Cystine-knot cytokines"/>
    <property type="match status" value="1"/>
</dbReference>
<feature type="domain" description="TGF-beta family profile" evidence="8">
    <location>
        <begin position="302"/>
        <end position="421"/>
    </location>
</feature>
<protein>
    <recommendedName>
        <fullName evidence="8">TGF-beta family profile domain-containing protein</fullName>
    </recommendedName>
</protein>
<keyword evidence="5" id="KW-1015">Disulfide bond</keyword>
<dbReference type="SUPFAM" id="SSF57501">
    <property type="entry name" value="Cystine-knot cytokines"/>
    <property type="match status" value="1"/>
</dbReference>
<evidence type="ECO:0000259" key="8">
    <source>
        <dbReference type="PROSITE" id="PS51362"/>
    </source>
</evidence>
<evidence type="ECO:0000256" key="1">
    <source>
        <dbReference type="ARBA" id="ARBA00004613"/>
    </source>
</evidence>
<feature type="signal peptide" evidence="7">
    <location>
        <begin position="1"/>
        <end position="16"/>
    </location>
</feature>
<dbReference type="PANTHER" id="PTHR11848">
    <property type="entry name" value="TGF-BETA FAMILY"/>
    <property type="match status" value="1"/>
</dbReference>
<feature type="chain" id="PRO_5045201484" description="TGF-beta family profile domain-containing protein" evidence="7">
    <location>
        <begin position="17"/>
        <end position="421"/>
    </location>
</feature>
<keyword evidence="10" id="KW-1185">Reference proteome</keyword>
<accession>A0ABR1D885</accession>
<dbReference type="Proteomes" id="UP001303046">
    <property type="component" value="Unassembled WGS sequence"/>
</dbReference>
<evidence type="ECO:0000256" key="4">
    <source>
        <dbReference type="ARBA" id="ARBA00023030"/>
    </source>
</evidence>
<evidence type="ECO:0000256" key="7">
    <source>
        <dbReference type="SAM" id="SignalP"/>
    </source>
</evidence>
<comment type="similarity">
    <text evidence="2 6">Belongs to the TGF-beta family.</text>
</comment>
<evidence type="ECO:0000313" key="10">
    <source>
        <dbReference type="Proteomes" id="UP001303046"/>
    </source>
</evidence>
<name>A0ABR1D885_NECAM</name>
<dbReference type="InterPro" id="IPR017948">
    <property type="entry name" value="TGFb_CS"/>
</dbReference>
<dbReference type="PANTHER" id="PTHR11848:SF308">
    <property type="entry name" value="BMP-LIKE PROTEIN UNC-129"/>
    <property type="match status" value="1"/>
</dbReference>
<comment type="subcellular location">
    <subcellularLocation>
        <location evidence="1">Secreted</location>
    </subcellularLocation>
</comment>
<reference evidence="9 10" key="1">
    <citation type="submission" date="2023-08" db="EMBL/GenBank/DDBJ databases">
        <title>A Necator americanus chromosomal reference genome.</title>
        <authorList>
            <person name="Ilik V."/>
            <person name="Petrzelkova K.J."/>
            <person name="Pardy F."/>
            <person name="Fuh T."/>
            <person name="Niatou-Singa F.S."/>
            <person name="Gouil Q."/>
            <person name="Baker L."/>
            <person name="Ritchie M.E."/>
            <person name="Jex A.R."/>
            <person name="Gazzola D."/>
            <person name="Li H."/>
            <person name="Toshio Fujiwara R."/>
            <person name="Zhan B."/>
            <person name="Aroian R.V."/>
            <person name="Pafco B."/>
            <person name="Schwarz E.M."/>
        </authorList>
    </citation>
    <scope>NUCLEOTIDE SEQUENCE [LARGE SCALE GENOMIC DNA]</scope>
    <source>
        <strain evidence="9 10">Aroian</strain>
        <tissue evidence="9">Whole animal</tissue>
    </source>
</reference>
<evidence type="ECO:0000256" key="2">
    <source>
        <dbReference type="ARBA" id="ARBA00006656"/>
    </source>
</evidence>
<keyword evidence="7" id="KW-0732">Signal</keyword>
<keyword evidence="4 6" id="KW-0339">Growth factor</keyword>
<dbReference type="InterPro" id="IPR029034">
    <property type="entry name" value="Cystine-knot_cytokine"/>
</dbReference>
<dbReference type="InterPro" id="IPR015615">
    <property type="entry name" value="TGF-beta-rel"/>
</dbReference>
<evidence type="ECO:0000256" key="6">
    <source>
        <dbReference type="RuleBase" id="RU000354"/>
    </source>
</evidence>
<dbReference type="EMBL" id="JAVFWL010000004">
    <property type="protein sequence ID" value="KAK6746664.1"/>
    <property type="molecule type" value="Genomic_DNA"/>
</dbReference>
<gene>
    <name evidence="9" type="primary">Necator_chrIV.g13416</name>
    <name evidence="9" type="ORF">RB195_000125</name>
</gene>
<organism evidence="9 10">
    <name type="scientific">Necator americanus</name>
    <name type="common">Human hookworm</name>
    <dbReference type="NCBI Taxonomy" id="51031"/>
    <lineage>
        <taxon>Eukaryota</taxon>
        <taxon>Metazoa</taxon>
        <taxon>Ecdysozoa</taxon>
        <taxon>Nematoda</taxon>
        <taxon>Chromadorea</taxon>
        <taxon>Rhabditida</taxon>
        <taxon>Rhabditina</taxon>
        <taxon>Rhabditomorpha</taxon>
        <taxon>Strongyloidea</taxon>
        <taxon>Ancylostomatidae</taxon>
        <taxon>Bunostominae</taxon>
        <taxon>Necator</taxon>
    </lineage>
</organism>
<proteinExistence type="inferred from homology"/>
<dbReference type="Pfam" id="PF00019">
    <property type="entry name" value="TGF_beta"/>
    <property type="match status" value="1"/>
</dbReference>
<dbReference type="PROSITE" id="PS00250">
    <property type="entry name" value="TGF_BETA_1"/>
    <property type="match status" value="1"/>
</dbReference>
<evidence type="ECO:0000313" key="9">
    <source>
        <dbReference type="EMBL" id="KAK6746664.1"/>
    </source>
</evidence>
<dbReference type="PROSITE" id="PS51362">
    <property type="entry name" value="TGF_BETA_2"/>
    <property type="match status" value="1"/>
</dbReference>
<keyword evidence="3" id="KW-0964">Secreted</keyword>